<dbReference type="STRING" id="429727.VE26_08270"/>
<evidence type="ECO:0000313" key="1">
    <source>
        <dbReference type="EMBL" id="KKB09827.1"/>
    </source>
</evidence>
<dbReference type="Proteomes" id="UP000033649">
    <property type="component" value="Unassembled WGS sequence"/>
</dbReference>
<dbReference type="InterPro" id="IPR007357">
    <property type="entry name" value="PhrB-like"/>
</dbReference>
<dbReference type="PANTHER" id="PTHR38657:SF1">
    <property type="entry name" value="SLR1343 PROTEIN"/>
    <property type="match status" value="1"/>
</dbReference>
<proteinExistence type="predicted"/>
<dbReference type="GO" id="GO:0016829">
    <property type="term" value="F:lyase activity"/>
    <property type="evidence" value="ECO:0007669"/>
    <property type="project" value="UniProtKB-KW"/>
</dbReference>
<dbReference type="Gene3D" id="1.10.10.1710">
    <property type="entry name" value="Deoxyribodipyrimidine photolyase-related"/>
    <property type="match status" value="1"/>
</dbReference>
<reference evidence="1 2" key="1">
    <citation type="submission" date="2015-03" db="EMBL/GenBank/DDBJ databases">
        <authorList>
            <person name="Hassan Y."/>
            <person name="Lepp D."/>
            <person name="Li X.-Z."/>
            <person name="Zhou T."/>
        </authorList>
    </citation>
    <scope>NUCLEOTIDE SEQUENCE [LARGE SCALE GENOMIC DNA]</scope>
    <source>
        <strain evidence="1 2">IPL18</strain>
    </source>
</reference>
<keyword evidence="2" id="KW-1185">Reference proteome</keyword>
<dbReference type="InterPro" id="IPR052551">
    <property type="entry name" value="UV-DNA_repair_photolyase"/>
</dbReference>
<dbReference type="InterPro" id="IPR014729">
    <property type="entry name" value="Rossmann-like_a/b/a_fold"/>
</dbReference>
<comment type="caution">
    <text evidence="1">The sequence shown here is derived from an EMBL/GenBank/DDBJ whole genome shotgun (WGS) entry which is preliminary data.</text>
</comment>
<dbReference type="PATRIC" id="fig|429727.3.peg.1710"/>
<keyword evidence="1" id="KW-0456">Lyase</keyword>
<evidence type="ECO:0000313" key="2">
    <source>
        <dbReference type="Proteomes" id="UP000033649"/>
    </source>
</evidence>
<accession>A0A0F5FNQ8</accession>
<dbReference type="Gene3D" id="1.10.579.10">
    <property type="entry name" value="DNA Cyclobutane Dipyrimidine Photolyase, subunit A, domain 3"/>
    <property type="match status" value="1"/>
</dbReference>
<sequence>MAKLRFILGDHLSRRVTALQDIDPQSDIVLMAEVGSESSVVGFHKQKLVFIYAAMRHFAQGLREEGIKVDYIKLDDSGNSQNLEGELERALMRHHVEAVVVTEPGAWRVREMMDNWQTRLGLPVEIRDDDRFVCGHGEFRAWAEPRKSLRMEFFYREMRRKTGLLMAGTEPEGGQWNFDAENREPLPAEYVPPRRLRFEPDSETQAVIDQVRKRYSSNFGDLEPFEWAVTRDGALQALDHFIETALPGFGTFQDAMRTGEPFLHHGLLSPYLNVGLLTADEVCRAAERAYYQGDAPLNAVEGFIRQIIGWREYVRGIYWWKMPDYSKSNVLGAGRDLPWFYWSGKTTMNCLKQAIADTARHAYAHHIQRLMVTGNFALLAGIAPAQIEAWYLAVYIDAFDWVELPNVHGMVMFADGGLLASKPYAASGAYINRMSDYCGNCRYSPKTRDGEKACPITLLYWNFLVENRHTLQSNPRMKMPYRNLDRMDAAALANIRARAQGFLERLSATKDEADDEPQMRLDV</sequence>
<protein>
    <submittedName>
        <fullName evidence="1">Deoxyribodipyrimidine photolyase</fullName>
    </submittedName>
</protein>
<dbReference type="RefSeq" id="WP_046104518.1">
    <property type="nucleotide sequence ID" value="NZ_JZEY01000054.1"/>
</dbReference>
<dbReference type="SUPFAM" id="SSF48173">
    <property type="entry name" value="Cryptochrome/photolyase FAD-binding domain"/>
    <property type="match status" value="1"/>
</dbReference>
<dbReference type="AlphaFoldDB" id="A0A0F5FNQ8"/>
<name>A0A0F5FNQ8_9HYPH</name>
<dbReference type="Gene3D" id="3.40.50.620">
    <property type="entry name" value="HUPs"/>
    <property type="match status" value="1"/>
</dbReference>
<dbReference type="OrthoDB" id="5288100at2"/>
<dbReference type="Gene3D" id="1.25.40.80">
    <property type="match status" value="1"/>
</dbReference>
<dbReference type="Pfam" id="PF04244">
    <property type="entry name" value="DPRP"/>
    <property type="match status" value="1"/>
</dbReference>
<dbReference type="InterPro" id="IPR036134">
    <property type="entry name" value="Crypto/Photolyase_FAD-like_sf"/>
</dbReference>
<organism evidence="1 2">
    <name type="scientific">Devosia chinhatensis</name>
    <dbReference type="NCBI Taxonomy" id="429727"/>
    <lineage>
        <taxon>Bacteria</taxon>
        <taxon>Pseudomonadati</taxon>
        <taxon>Pseudomonadota</taxon>
        <taxon>Alphaproteobacteria</taxon>
        <taxon>Hyphomicrobiales</taxon>
        <taxon>Devosiaceae</taxon>
        <taxon>Devosia</taxon>
    </lineage>
</organism>
<gene>
    <name evidence="1" type="ORF">VE26_08270</name>
</gene>
<dbReference type="PANTHER" id="PTHR38657">
    <property type="entry name" value="SLR1343 PROTEIN"/>
    <property type="match status" value="1"/>
</dbReference>
<dbReference type="EMBL" id="JZEY01000054">
    <property type="protein sequence ID" value="KKB09827.1"/>
    <property type="molecule type" value="Genomic_DNA"/>
</dbReference>